<keyword evidence="5" id="KW-1185">Reference proteome</keyword>
<dbReference type="GO" id="GO:0005829">
    <property type="term" value="C:cytosol"/>
    <property type="evidence" value="ECO:0007669"/>
    <property type="project" value="TreeGrafter"/>
</dbReference>
<dbReference type="Pfam" id="PF03036">
    <property type="entry name" value="Perilipin"/>
    <property type="match status" value="1"/>
</dbReference>
<dbReference type="EMBL" id="CAIIXF020000010">
    <property type="protein sequence ID" value="CAH1796889.1"/>
    <property type="molecule type" value="Genomic_DNA"/>
</dbReference>
<dbReference type="PANTHER" id="PTHR14024:SF49">
    <property type="entry name" value="LIPID STORAGE DROPLETS SURFACE-BINDING PROTEIN 1"/>
    <property type="match status" value="1"/>
</dbReference>
<reference evidence="4" key="1">
    <citation type="submission" date="2022-03" db="EMBL/GenBank/DDBJ databases">
        <authorList>
            <person name="Martin C."/>
        </authorList>
    </citation>
    <scope>NUCLEOTIDE SEQUENCE</scope>
</reference>
<evidence type="ECO:0000256" key="1">
    <source>
        <dbReference type="ARBA" id="ARBA00004502"/>
    </source>
</evidence>
<evidence type="ECO:0000313" key="5">
    <source>
        <dbReference type="Proteomes" id="UP000749559"/>
    </source>
</evidence>
<proteinExistence type="inferred from homology"/>
<feature type="non-terminal residue" evidence="4">
    <location>
        <position position="126"/>
    </location>
</feature>
<comment type="similarity">
    <text evidence="2">Belongs to the perilipin family.</text>
</comment>
<feature type="non-terminal residue" evidence="4">
    <location>
        <position position="1"/>
    </location>
</feature>
<dbReference type="AlphaFoldDB" id="A0A8J1TW32"/>
<comment type="subcellular location">
    <subcellularLocation>
        <location evidence="1">Lipid droplet</location>
    </subcellularLocation>
</comment>
<dbReference type="Proteomes" id="UP000749559">
    <property type="component" value="Unassembled WGS sequence"/>
</dbReference>
<accession>A0A8J1TW32</accession>
<dbReference type="GO" id="GO:0019915">
    <property type="term" value="P:lipid storage"/>
    <property type="evidence" value="ECO:0007669"/>
    <property type="project" value="TreeGrafter"/>
</dbReference>
<dbReference type="GO" id="GO:0005811">
    <property type="term" value="C:lipid droplet"/>
    <property type="evidence" value="ECO:0007669"/>
    <property type="project" value="UniProtKB-SubCell"/>
</dbReference>
<keyword evidence="3" id="KW-0551">Lipid droplet</keyword>
<evidence type="ECO:0000256" key="2">
    <source>
        <dbReference type="ARBA" id="ARBA00006311"/>
    </source>
</evidence>
<organism evidence="4 5">
    <name type="scientific">Owenia fusiformis</name>
    <name type="common">Polychaete worm</name>
    <dbReference type="NCBI Taxonomy" id="6347"/>
    <lineage>
        <taxon>Eukaryota</taxon>
        <taxon>Metazoa</taxon>
        <taxon>Spiralia</taxon>
        <taxon>Lophotrochozoa</taxon>
        <taxon>Annelida</taxon>
        <taxon>Polychaeta</taxon>
        <taxon>Sedentaria</taxon>
        <taxon>Canalipalpata</taxon>
        <taxon>Sabellida</taxon>
        <taxon>Oweniida</taxon>
        <taxon>Oweniidae</taxon>
        <taxon>Owenia</taxon>
    </lineage>
</organism>
<dbReference type="GO" id="GO:0010890">
    <property type="term" value="P:positive regulation of triglyceride storage"/>
    <property type="evidence" value="ECO:0007669"/>
    <property type="project" value="TreeGrafter"/>
</dbReference>
<sequence length="126" mass="14098">KRQSKTLVSPISTIRTNRSFLIHRMRGKQLEDKMAEEQFLTRVTTYPFVNSALGQLTNAYEATKNINSLVKSTLEMAETGVKGVAQHTLPIVSKFEPQVSKLNSLGMTSLNKLEESFPVVKSPTEE</sequence>
<evidence type="ECO:0000256" key="3">
    <source>
        <dbReference type="ARBA" id="ARBA00022677"/>
    </source>
</evidence>
<name>A0A8J1TW32_OWEFU</name>
<dbReference type="InterPro" id="IPR004279">
    <property type="entry name" value="Perilipin"/>
</dbReference>
<comment type="caution">
    <text evidence="4">The sequence shown here is derived from an EMBL/GenBank/DDBJ whole genome shotgun (WGS) entry which is preliminary data.</text>
</comment>
<protein>
    <submittedName>
        <fullName evidence="4">Uncharacterized protein</fullName>
    </submittedName>
</protein>
<gene>
    <name evidence="4" type="ORF">OFUS_LOCUS21252</name>
</gene>
<evidence type="ECO:0000313" key="4">
    <source>
        <dbReference type="EMBL" id="CAH1796889.1"/>
    </source>
</evidence>
<dbReference type="PANTHER" id="PTHR14024">
    <property type="entry name" value="PERILIPIN"/>
    <property type="match status" value="1"/>
</dbReference>
<dbReference type="OrthoDB" id="376826at2759"/>